<reference evidence="1 2" key="1">
    <citation type="submission" date="2020-08" db="EMBL/GenBank/DDBJ databases">
        <title>Genomic Encyclopedia of Type Strains, Phase IV (KMG-IV): sequencing the most valuable type-strain genomes for metagenomic binning, comparative biology and taxonomic classification.</title>
        <authorList>
            <person name="Goeker M."/>
        </authorList>
    </citation>
    <scope>NUCLEOTIDE SEQUENCE [LARGE SCALE GENOMIC DNA]</scope>
    <source>
        <strain evidence="1 2">DSM 29007</strain>
    </source>
</reference>
<keyword evidence="2" id="KW-1185">Reference proteome</keyword>
<gene>
    <name evidence="1" type="ORF">HNQ61_001121</name>
</gene>
<accession>A0A841GX76</accession>
<dbReference type="RefSeq" id="WP_170037488.1">
    <property type="nucleotide sequence ID" value="NZ_JABDTL010000002.1"/>
</dbReference>
<evidence type="ECO:0000313" key="1">
    <source>
        <dbReference type="EMBL" id="MBB6069506.1"/>
    </source>
</evidence>
<proteinExistence type="predicted"/>
<comment type="caution">
    <text evidence="1">The sequence shown here is derived from an EMBL/GenBank/DDBJ whole genome shotgun (WGS) entry which is preliminary data.</text>
</comment>
<dbReference type="EMBL" id="JACHIA010000002">
    <property type="protein sequence ID" value="MBB6069506.1"/>
    <property type="molecule type" value="Genomic_DNA"/>
</dbReference>
<organism evidence="1 2">
    <name type="scientific">Longimicrobium terrae</name>
    <dbReference type="NCBI Taxonomy" id="1639882"/>
    <lineage>
        <taxon>Bacteria</taxon>
        <taxon>Pseudomonadati</taxon>
        <taxon>Gemmatimonadota</taxon>
        <taxon>Longimicrobiia</taxon>
        <taxon>Longimicrobiales</taxon>
        <taxon>Longimicrobiaceae</taxon>
        <taxon>Longimicrobium</taxon>
    </lineage>
</organism>
<sequence>MVPLVLVAIVLVLAAAGIGAIIRYSIQARKKRAAEMGGLAQRLGMSFQENPPLSIIPDGKRFELFNQGTGRDLRDHMALQKDGRRVSVFDYAFTIHAGKSHVTHRQTVVHIHAPGLNLPAFTLRPEHALHRLGGVFGYQDIDVDGDPVFSDAYLLRGVEEDLIRGCFSAPVREFFVANPGLCAEGSGADLMVWRHSATLPAQQIQPFMESAYVLMGRFLNSPGQRTTLAG</sequence>
<dbReference type="Proteomes" id="UP000582837">
    <property type="component" value="Unassembled WGS sequence"/>
</dbReference>
<protein>
    <recommendedName>
        <fullName evidence="3">DUF3137 domain-containing protein</fullName>
    </recommendedName>
</protein>
<evidence type="ECO:0000313" key="2">
    <source>
        <dbReference type="Proteomes" id="UP000582837"/>
    </source>
</evidence>
<evidence type="ECO:0008006" key="3">
    <source>
        <dbReference type="Google" id="ProtNLM"/>
    </source>
</evidence>
<name>A0A841GX76_9BACT</name>
<dbReference type="AlphaFoldDB" id="A0A841GX76"/>